<keyword evidence="3 6" id="KW-0812">Transmembrane</keyword>
<feature type="transmembrane region" description="Helical" evidence="6">
    <location>
        <begin position="191"/>
        <end position="208"/>
    </location>
</feature>
<protein>
    <submittedName>
        <fullName evidence="7">Isoprenylcysteine carboxylmethyltransferase family protein</fullName>
    </submittedName>
</protein>
<dbReference type="EMBL" id="VZDO01000008">
    <property type="protein sequence ID" value="KAB0679912.1"/>
    <property type="molecule type" value="Genomic_DNA"/>
</dbReference>
<comment type="caution">
    <text evidence="7">The sequence shown here is derived from an EMBL/GenBank/DDBJ whole genome shotgun (WGS) entry which is preliminary data.</text>
</comment>
<evidence type="ECO:0000256" key="1">
    <source>
        <dbReference type="ARBA" id="ARBA00004141"/>
    </source>
</evidence>
<keyword evidence="4 6" id="KW-1133">Transmembrane helix</keyword>
<dbReference type="PANTHER" id="PTHR31040:SF1">
    <property type="entry name" value="NURIM"/>
    <property type="match status" value="1"/>
</dbReference>
<comment type="subcellular location">
    <subcellularLocation>
        <location evidence="1">Membrane</location>
        <topology evidence="1">Multi-pass membrane protein</topology>
    </subcellularLocation>
</comment>
<proteinExistence type="inferred from homology"/>
<feature type="transmembrane region" description="Helical" evidence="6">
    <location>
        <begin position="39"/>
        <end position="59"/>
    </location>
</feature>
<evidence type="ECO:0000256" key="2">
    <source>
        <dbReference type="ARBA" id="ARBA00010631"/>
    </source>
</evidence>
<evidence type="ECO:0000256" key="6">
    <source>
        <dbReference type="SAM" id="Phobius"/>
    </source>
</evidence>
<dbReference type="AlphaFoldDB" id="A0A7V7PPJ0"/>
<dbReference type="GO" id="GO:0032259">
    <property type="term" value="P:methylation"/>
    <property type="evidence" value="ECO:0007669"/>
    <property type="project" value="UniProtKB-KW"/>
</dbReference>
<evidence type="ECO:0000256" key="4">
    <source>
        <dbReference type="ARBA" id="ARBA00022989"/>
    </source>
</evidence>
<dbReference type="GO" id="GO:0008168">
    <property type="term" value="F:methyltransferase activity"/>
    <property type="evidence" value="ECO:0007669"/>
    <property type="project" value="UniProtKB-KW"/>
</dbReference>
<keyword evidence="8" id="KW-1185">Reference proteome</keyword>
<comment type="similarity">
    <text evidence="2">Belongs to the nurim family.</text>
</comment>
<dbReference type="GO" id="GO:0016020">
    <property type="term" value="C:membrane"/>
    <property type="evidence" value="ECO:0007669"/>
    <property type="project" value="UniProtKB-SubCell"/>
</dbReference>
<evidence type="ECO:0000256" key="3">
    <source>
        <dbReference type="ARBA" id="ARBA00022692"/>
    </source>
</evidence>
<gene>
    <name evidence="7" type="ORF">F6X38_11525</name>
</gene>
<evidence type="ECO:0000313" key="7">
    <source>
        <dbReference type="EMBL" id="KAB0679912.1"/>
    </source>
</evidence>
<feature type="transmembrane region" description="Helical" evidence="6">
    <location>
        <begin position="79"/>
        <end position="99"/>
    </location>
</feature>
<feature type="transmembrane region" description="Helical" evidence="6">
    <location>
        <begin position="7"/>
        <end position="27"/>
    </location>
</feature>
<evidence type="ECO:0000313" key="8">
    <source>
        <dbReference type="Proteomes" id="UP000432089"/>
    </source>
</evidence>
<keyword evidence="7" id="KW-0808">Transferase</keyword>
<dbReference type="Gene3D" id="1.20.120.1630">
    <property type="match status" value="1"/>
</dbReference>
<dbReference type="Proteomes" id="UP000432089">
    <property type="component" value="Unassembled WGS sequence"/>
</dbReference>
<reference evidence="7 8" key="1">
    <citation type="submission" date="2019-09" db="EMBL/GenBank/DDBJ databases">
        <title>YIM 132180 draft genome.</title>
        <authorList>
            <person name="Zhang K."/>
        </authorList>
    </citation>
    <scope>NUCLEOTIDE SEQUENCE [LARGE SCALE GENOMIC DNA]</scope>
    <source>
        <strain evidence="7 8">YIM 132180</strain>
    </source>
</reference>
<organism evidence="7 8">
    <name type="scientific">Plantimonas leprariae</name>
    <dbReference type="NCBI Taxonomy" id="2615207"/>
    <lineage>
        <taxon>Bacteria</taxon>
        <taxon>Pseudomonadati</taxon>
        <taxon>Pseudomonadota</taxon>
        <taxon>Alphaproteobacteria</taxon>
        <taxon>Hyphomicrobiales</taxon>
        <taxon>Aurantimonadaceae</taxon>
        <taxon>Plantimonas</taxon>
    </lineage>
</organism>
<accession>A0A7V7PPJ0</accession>
<keyword evidence="7" id="KW-0489">Methyltransferase</keyword>
<name>A0A7V7PPJ0_9HYPH</name>
<sequence>MAVAYGLLCHASFAIGVATMIAAMFFGMSRSLGTVTAPWWPVADAALLLQFPLAHSLLLTPVGGRMLKRLAPDRIAGRLATTTYVIVASLQVLLLFALWTPSGVVWWRATGPSLAVLCVCYAASWLLLLKSILDAGISVQAGSLGWWSVFRDRAPRFPPMPTRGLFRVVRQPIYVSFSLTVWTVPTWTPDQFAVAVFLTAYCLAAPLLKERRFRRRFGDGFETYARQVPYWLPWPRPPRSGR</sequence>
<keyword evidence="5 6" id="KW-0472">Membrane</keyword>
<evidence type="ECO:0000256" key="5">
    <source>
        <dbReference type="ARBA" id="ARBA00023136"/>
    </source>
</evidence>
<dbReference type="PANTHER" id="PTHR31040">
    <property type="entry name" value="NURIM"/>
    <property type="match status" value="1"/>
</dbReference>
<dbReference type="InterPro" id="IPR033580">
    <property type="entry name" value="Nurim-like"/>
</dbReference>